<evidence type="ECO:0000256" key="2">
    <source>
        <dbReference type="ARBA" id="ARBA00005369"/>
    </source>
</evidence>
<dbReference type="SUPFAM" id="SSF53335">
    <property type="entry name" value="S-adenosyl-L-methionine-dependent methyltransferases"/>
    <property type="match status" value="1"/>
</dbReference>
<dbReference type="InterPro" id="IPR029063">
    <property type="entry name" value="SAM-dependent_MTases_sf"/>
</dbReference>
<keyword evidence="8" id="KW-0949">S-adenosyl-L-methionine</keyword>
<reference evidence="12" key="2">
    <citation type="submission" date="2021-04" db="EMBL/GenBank/DDBJ databases">
        <authorList>
            <person name="Gilroy R."/>
        </authorList>
    </citation>
    <scope>NUCLEOTIDE SEQUENCE</scope>
    <source>
        <strain evidence="12">ChiHjej13B12-24818</strain>
    </source>
</reference>
<dbReference type="Pfam" id="PF01135">
    <property type="entry name" value="PCMT"/>
    <property type="match status" value="1"/>
</dbReference>
<evidence type="ECO:0000256" key="11">
    <source>
        <dbReference type="ARBA" id="ARBA00031350"/>
    </source>
</evidence>
<comment type="subcellular location">
    <subcellularLocation>
        <location evidence="1">Cytoplasm</location>
    </subcellularLocation>
</comment>
<evidence type="ECO:0000313" key="12">
    <source>
        <dbReference type="EMBL" id="HJB09803.1"/>
    </source>
</evidence>
<organism evidence="12 13">
    <name type="scientific">Candidatus Brachybacterium merdavium</name>
    <dbReference type="NCBI Taxonomy" id="2838513"/>
    <lineage>
        <taxon>Bacteria</taxon>
        <taxon>Bacillati</taxon>
        <taxon>Actinomycetota</taxon>
        <taxon>Actinomycetes</taxon>
        <taxon>Micrococcales</taxon>
        <taxon>Dermabacteraceae</taxon>
        <taxon>Brachybacterium</taxon>
    </lineage>
</organism>
<dbReference type="Gene3D" id="3.40.50.150">
    <property type="entry name" value="Vaccinia Virus protein VP39"/>
    <property type="match status" value="1"/>
</dbReference>
<name>A0A9D2RNG8_9MICO</name>
<comment type="similarity">
    <text evidence="2">Belongs to the methyltransferase superfamily. L-isoaspartyl/D-aspartyl protein methyltransferase family.</text>
</comment>
<evidence type="ECO:0000256" key="7">
    <source>
        <dbReference type="ARBA" id="ARBA00022679"/>
    </source>
</evidence>
<dbReference type="EMBL" id="DWZH01000035">
    <property type="protein sequence ID" value="HJB09803.1"/>
    <property type="molecule type" value="Genomic_DNA"/>
</dbReference>
<keyword evidence="6 12" id="KW-0489">Methyltransferase</keyword>
<dbReference type="CDD" id="cd02440">
    <property type="entry name" value="AdoMet_MTases"/>
    <property type="match status" value="1"/>
</dbReference>
<dbReference type="GO" id="GO:0004719">
    <property type="term" value="F:protein-L-isoaspartate (D-aspartate) O-methyltransferase activity"/>
    <property type="evidence" value="ECO:0007669"/>
    <property type="project" value="UniProtKB-EC"/>
</dbReference>
<evidence type="ECO:0000256" key="6">
    <source>
        <dbReference type="ARBA" id="ARBA00022603"/>
    </source>
</evidence>
<dbReference type="GO" id="GO:0005737">
    <property type="term" value="C:cytoplasm"/>
    <property type="evidence" value="ECO:0007669"/>
    <property type="project" value="UniProtKB-SubCell"/>
</dbReference>
<dbReference type="InterPro" id="IPR000682">
    <property type="entry name" value="PCMT"/>
</dbReference>
<evidence type="ECO:0000313" key="13">
    <source>
        <dbReference type="Proteomes" id="UP000823823"/>
    </source>
</evidence>
<dbReference type="Proteomes" id="UP000823823">
    <property type="component" value="Unassembled WGS sequence"/>
</dbReference>
<evidence type="ECO:0000256" key="8">
    <source>
        <dbReference type="ARBA" id="ARBA00022691"/>
    </source>
</evidence>
<evidence type="ECO:0000256" key="9">
    <source>
        <dbReference type="ARBA" id="ARBA00030757"/>
    </source>
</evidence>
<keyword evidence="7" id="KW-0808">Transferase</keyword>
<dbReference type="PANTHER" id="PTHR11579">
    <property type="entry name" value="PROTEIN-L-ISOASPARTATE O-METHYLTRANSFERASE"/>
    <property type="match status" value="1"/>
</dbReference>
<comment type="caution">
    <text evidence="12">The sequence shown here is derived from an EMBL/GenBank/DDBJ whole genome shotgun (WGS) entry which is preliminary data.</text>
</comment>
<evidence type="ECO:0000256" key="3">
    <source>
        <dbReference type="ARBA" id="ARBA00011890"/>
    </source>
</evidence>
<gene>
    <name evidence="12" type="ORF">H9786_04620</name>
</gene>
<reference evidence="12" key="1">
    <citation type="journal article" date="2021" name="PeerJ">
        <title>Extensive microbial diversity within the chicken gut microbiome revealed by metagenomics and culture.</title>
        <authorList>
            <person name="Gilroy R."/>
            <person name="Ravi A."/>
            <person name="Getino M."/>
            <person name="Pursley I."/>
            <person name="Horton D.L."/>
            <person name="Alikhan N.F."/>
            <person name="Baker D."/>
            <person name="Gharbi K."/>
            <person name="Hall N."/>
            <person name="Watson M."/>
            <person name="Adriaenssens E.M."/>
            <person name="Foster-Nyarko E."/>
            <person name="Jarju S."/>
            <person name="Secka A."/>
            <person name="Antonio M."/>
            <person name="Oren A."/>
            <person name="Chaudhuri R.R."/>
            <person name="La Ragione R."/>
            <person name="Hildebrand F."/>
            <person name="Pallen M.J."/>
        </authorList>
    </citation>
    <scope>NUCLEOTIDE SEQUENCE</scope>
    <source>
        <strain evidence="12">ChiHjej13B12-24818</strain>
    </source>
</reference>
<dbReference type="AlphaFoldDB" id="A0A9D2RNG8"/>
<evidence type="ECO:0000256" key="10">
    <source>
        <dbReference type="ARBA" id="ARBA00031323"/>
    </source>
</evidence>
<dbReference type="PANTHER" id="PTHR11579:SF0">
    <property type="entry name" value="PROTEIN-L-ISOASPARTATE(D-ASPARTATE) O-METHYLTRANSFERASE"/>
    <property type="match status" value="1"/>
</dbReference>
<protein>
    <recommendedName>
        <fullName evidence="4">Protein-L-isoaspartate O-methyltransferase</fullName>
        <ecNumber evidence="3">2.1.1.77</ecNumber>
    </recommendedName>
    <alternativeName>
        <fullName evidence="11">L-isoaspartyl protein carboxyl methyltransferase</fullName>
    </alternativeName>
    <alternativeName>
        <fullName evidence="9">Protein L-isoaspartyl methyltransferase</fullName>
    </alternativeName>
    <alternativeName>
        <fullName evidence="10">Protein-beta-aspartate methyltransferase</fullName>
    </alternativeName>
</protein>
<evidence type="ECO:0000256" key="4">
    <source>
        <dbReference type="ARBA" id="ARBA00013346"/>
    </source>
</evidence>
<sequence>MTPANDLVEQAMRAVPRSPFLPPDQRHHAHVDAPVPIGHGQTNSQPYTVATMLTLLDVRAGQRVLDLGAGSGWTTALLAQLVGQSGQVIGVERQAELIEPARRALAEAGTGPHAEIRAASPGVLGAPKDGPFDRILVSAEADQLPPSLVEQLADGAVMVIPVASTMLRVTRDGDEVATTEHGAFRFVPLVEDA</sequence>
<keyword evidence="5" id="KW-0963">Cytoplasm</keyword>
<proteinExistence type="inferred from homology"/>
<dbReference type="GO" id="GO:0032259">
    <property type="term" value="P:methylation"/>
    <property type="evidence" value="ECO:0007669"/>
    <property type="project" value="UniProtKB-KW"/>
</dbReference>
<evidence type="ECO:0000256" key="1">
    <source>
        <dbReference type="ARBA" id="ARBA00004496"/>
    </source>
</evidence>
<accession>A0A9D2RNG8</accession>
<evidence type="ECO:0000256" key="5">
    <source>
        <dbReference type="ARBA" id="ARBA00022490"/>
    </source>
</evidence>
<dbReference type="EC" id="2.1.1.77" evidence="3"/>